<name>A0A1F8F867_9BACT</name>
<evidence type="ECO:0000256" key="5">
    <source>
        <dbReference type="ARBA" id="ARBA00047925"/>
    </source>
</evidence>
<keyword evidence="6" id="KW-0547">Nucleotide-binding</keyword>
<feature type="binding site" evidence="6">
    <location>
        <begin position="129"/>
        <end position="130"/>
    </location>
    <ligand>
        <name>NAD(+)</name>
        <dbReference type="ChEBI" id="CHEBI:57540"/>
    </ligand>
</feature>
<comment type="catalytic activity">
    <reaction evidence="5 6">
        <text>NAD(+) + ATP = ADP + NADP(+) + H(+)</text>
        <dbReference type="Rhea" id="RHEA:18629"/>
        <dbReference type="ChEBI" id="CHEBI:15378"/>
        <dbReference type="ChEBI" id="CHEBI:30616"/>
        <dbReference type="ChEBI" id="CHEBI:57540"/>
        <dbReference type="ChEBI" id="CHEBI:58349"/>
        <dbReference type="ChEBI" id="CHEBI:456216"/>
        <dbReference type="EC" id="2.7.1.23"/>
    </reaction>
</comment>
<evidence type="ECO:0000256" key="6">
    <source>
        <dbReference type="HAMAP-Rule" id="MF_00361"/>
    </source>
</evidence>
<dbReference type="InterPro" id="IPR016064">
    <property type="entry name" value="NAD/diacylglycerol_kinase_sf"/>
</dbReference>
<feature type="binding site" evidence="6">
    <location>
        <begin position="54"/>
        <end position="55"/>
    </location>
    <ligand>
        <name>NAD(+)</name>
        <dbReference type="ChEBI" id="CHEBI:57540"/>
    </ligand>
</feature>
<dbReference type="PANTHER" id="PTHR20275:SF0">
    <property type="entry name" value="NAD KINASE"/>
    <property type="match status" value="1"/>
</dbReference>
<keyword evidence="1 6" id="KW-0808">Transferase</keyword>
<comment type="caution">
    <text evidence="7">The sequence shown here is derived from an EMBL/GenBank/DDBJ whole genome shotgun (WGS) entry which is preliminary data.</text>
</comment>
<dbReference type="EMBL" id="MGJO01000024">
    <property type="protein sequence ID" value="OGN09347.1"/>
    <property type="molecule type" value="Genomic_DNA"/>
</dbReference>
<dbReference type="HAMAP" id="MF_00361">
    <property type="entry name" value="NAD_kinase"/>
    <property type="match status" value="1"/>
</dbReference>
<dbReference type="Gene3D" id="2.60.200.30">
    <property type="entry name" value="Probable inorganic polyphosphate/atp-NAD kinase, domain 2"/>
    <property type="match status" value="1"/>
</dbReference>
<dbReference type="Gene3D" id="3.40.50.10330">
    <property type="entry name" value="Probable inorganic polyphosphate/atp-NAD kinase, domain 1"/>
    <property type="match status" value="1"/>
</dbReference>
<dbReference type="PANTHER" id="PTHR20275">
    <property type="entry name" value="NAD KINASE"/>
    <property type="match status" value="1"/>
</dbReference>
<proteinExistence type="inferred from homology"/>
<dbReference type="GO" id="GO:0006741">
    <property type="term" value="P:NADP+ biosynthetic process"/>
    <property type="evidence" value="ECO:0007669"/>
    <property type="project" value="UniProtKB-UniRule"/>
</dbReference>
<comment type="cofactor">
    <cofactor evidence="6">
        <name>a divalent metal cation</name>
        <dbReference type="ChEBI" id="CHEBI:60240"/>
    </cofactor>
</comment>
<dbReference type="GO" id="GO:0019674">
    <property type="term" value="P:NAD+ metabolic process"/>
    <property type="evidence" value="ECO:0007669"/>
    <property type="project" value="InterPro"/>
</dbReference>
<dbReference type="GO" id="GO:0046872">
    <property type="term" value="F:metal ion binding"/>
    <property type="evidence" value="ECO:0007669"/>
    <property type="project" value="UniProtKB-UniRule"/>
</dbReference>
<keyword evidence="6" id="KW-0963">Cytoplasm</keyword>
<dbReference type="SUPFAM" id="SSF111331">
    <property type="entry name" value="NAD kinase/diacylglycerol kinase-like"/>
    <property type="match status" value="1"/>
</dbReference>
<dbReference type="AlphaFoldDB" id="A0A1F8F867"/>
<keyword evidence="2 6" id="KW-0418">Kinase</keyword>
<keyword evidence="6" id="KW-0067">ATP-binding</keyword>
<dbReference type="Pfam" id="PF20143">
    <property type="entry name" value="NAD_kinase_C"/>
    <property type="match status" value="1"/>
</dbReference>
<reference evidence="7 8" key="1">
    <citation type="journal article" date="2016" name="Nat. Commun.">
        <title>Thousands of microbial genomes shed light on interconnected biogeochemical processes in an aquifer system.</title>
        <authorList>
            <person name="Anantharaman K."/>
            <person name="Brown C.T."/>
            <person name="Hug L.A."/>
            <person name="Sharon I."/>
            <person name="Castelle C.J."/>
            <person name="Probst A.J."/>
            <person name="Thomas B.C."/>
            <person name="Singh A."/>
            <person name="Wilkins M.J."/>
            <person name="Karaoz U."/>
            <person name="Brodie E.L."/>
            <person name="Williams K.H."/>
            <person name="Hubbard S.S."/>
            <person name="Banfield J.F."/>
        </authorList>
    </citation>
    <scope>NUCLEOTIDE SEQUENCE [LARGE SCALE GENOMIC DNA]</scope>
</reference>
<dbReference type="GO" id="GO:0003951">
    <property type="term" value="F:NAD+ kinase activity"/>
    <property type="evidence" value="ECO:0007669"/>
    <property type="project" value="UniProtKB-UniRule"/>
</dbReference>
<dbReference type="EC" id="2.7.1.23" evidence="6"/>
<keyword evidence="4 6" id="KW-0520">NAD</keyword>
<dbReference type="GO" id="GO:0005737">
    <property type="term" value="C:cytoplasm"/>
    <property type="evidence" value="ECO:0007669"/>
    <property type="project" value="UniProtKB-SubCell"/>
</dbReference>
<feature type="binding site" evidence="6">
    <location>
        <position position="192"/>
    </location>
    <ligand>
        <name>NAD(+)</name>
        <dbReference type="ChEBI" id="CHEBI:57540"/>
    </ligand>
</feature>
<accession>A0A1F8F867</accession>
<dbReference type="InterPro" id="IPR002504">
    <property type="entry name" value="NADK"/>
</dbReference>
<comment type="similarity">
    <text evidence="6">Belongs to the NAD kinase family.</text>
</comment>
<comment type="caution">
    <text evidence="6">Lacks conserved residue(s) required for the propagation of feature annotation.</text>
</comment>
<keyword evidence="3 6" id="KW-0521">NADP</keyword>
<evidence type="ECO:0000256" key="1">
    <source>
        <dbReference type="ARBA" id="ARBA00022679"/>
    </source>
</evidence>
<feature type="binding site" evidence="6">
    <location>
        <begin position="168"/>
        <end position="173"/>
    </location>
    <ligand>
        <name>NAD(+)</name>
        <dbReference type="ChEBI" id="CHEBI:57540"/>
    </ligand>
</feature>
<dbReference type="InterPro" id="IPR017437">
    <property type="entry name" value="ATP-NAD_kinase_PpnK-typ_C"/>
</dbReference>
<organism evidence="7 8">
    <name type="scientific">Candidatus Yanofskybacteria bacterium RIFCSPHIGHO2_02_FULL_39_10</name>
    <dbReference type="NCBI Taxonomy" id="1802674"/>
    <lineage>
        <taxon>Bacteria</taxon>
        <taxon>Candidatus Yanofskyibacteriota</taxon>
    </lineage>
</organism>
<comment type="subcellular location">
    <subcellularLocation>
        <location evidence="6">Cytoplasm</location>
    </subcellularLocation>
</comment>
<evidence type="ECO:0000256" key="2">
    <source>
        <dbReference type="ARBA" id="ARBA00022777"/>
    </source>
</evidence>
<dbReference type="GO" id="GO:0051287">
    <property type="term" value="F:NAD binding"/>
    <property type="evidence" value="ECO:0007669"/>
    <property type="project" value="UniProtKB-ARBA"/>
</dbReference>
<evidence type="ECO:0000256" key="4">
    <source>
        <dbReference type="ARBA" id="ARBA00023027"/>
    </source>
</evidence>
<dbReference type="Pfam" id="PF01513">
    <property type="entry name" value="NAD_kinase"/>
    <property type="match status" value="1"/>
</dbReference>
<protein>
    <recommendedName>
        <fullName evidence="6">NAD kinase</fullName>
        <ecNumber evidence="6">2.7.1.23</ecNumber>
    </recommendedName>
    <alternativeName>
        <fullName evidence="6">ATP-dependent NAD kinase</fullName>
    </alternativeName>
</protein>
<dbReference type="InterPro" id="IPR017438">
    <property type="entry name" value="ATP-NAD_kinase_N"/>
</dbReference>
<gene>
    <name evidence="6" type="primary">nadK</name>
    <name evidence="7" type="ORF">A3C61_00680</name>
</gene>
<dbReference type="GO" id="GO:0005524">
    <property type="term" value="F:ATP binding"/>
    <property type="evidence" value="ECO:0007669"/>
    <property type="project" value="UniProtKB-KW"/>
</dbReference>
<sequence length="281" mass="31196">MNSQPHKTFTIFHYRDNKGALVWNKKIRALIKNNFSGLREDLKKPDIVIALGGDGTILEAARKYHELGSIILGLNLGHVGFLASVREEKNFLGAISKFLTGKYHILERMMISTQVVRKGKTVFNAEALNEIVIKNPLGMVRLEAKVAGHPIKNVNGTGILVATATGSTAYNLSAHGPIIMPDIKCFIVTELLDHSIPSPSMVVKYLNPISIKVVSFRERGLISLSKTGKKLDVVLIADGESIFPLEEKDQIIIQSSPHLVKFAEIEENYFFKSLQEKFGFK</sequence>
<evidence type="ECO:0000256" key="3">
    <source>
        <dbReference type="ARBA" id="ARBA00022857"/>
    </source>
</evidence>
<evidence type="ECO:0000313" key="7">
    <source>
        <dbReference type="EMBL" id="OGN09347.1"/>
    </source>
</evidence>
<comment type="function">
    <text evidence="6">Involved in the regulation of the intracellular balance of NAD and NADP, and is a key enzyme in the biosynthesis of NADP. Catalyzes specifically the phosphorylation on 2'-hydroxyl of the adenosine moiety of NAD to yield NADP.</text>
</comment>
<feature type="active site" description="Proton acceptor" evidence="6">
    <location>
        <position position="54"/>
    </location>
</feature>
<dbReference type="Proteomes" id="UP000178908">
    <property type="component" value="Unassembled WGS sequence"/>
</dbReference>
<evidence type="ECO:0000313" key="8">
    <source>
        <dbReference type="Proteomes" id="UP000178908"/>
    </source>
</evidence>